<evidence type="ECO:0000256" key="1">
    <source>
        <dbReference type="ARBA" id="ARBA00004496"/>
    </source>
</evidence>
<evidence type="ECO:0000256" key="6">
    <source>
        <dbReference type="ARBA" id="ARBA00041544"/>
    </source>
</evidence>
<evidence type="ECO:0000313" key="8">
    <source>
        <dbReference type="Proteomes" id="UP001057868"/>
    </source>
</evidence>
<dbReference type="GO" id="GO:0003677">
    <property type="term" value="F:DNA binding"/>
    <property type="evidence" value="ECO:0007669"/>
    <property type="project" value="InterPro"/>
</dbReference>
<dbReference type="InterPro" id="IPR038390">
    <property type="entry name" value="Metal_Tscrpt_repr_sf"/>
</dbReference>
<evidence type="ECO:0000256" key="3">
    <source>
        <dbReference type="ARBA" id="ARBA00022490"/>
    </source>
</evidence>
<dbReference type="GO" id="GO:0046872">
    <property type="term" value="F:metal ion binding"/>
    <property type="evidence" value="ECO:0007669"/>
    <property type="project" value="UniProtKB-KW"/>
</dbReference>
<gene>
    <name evidence="7" type="ORF">CFOLD11_44050</name>
</gene>
<evidence type="ECO:0000256" key="5">
    <source>
        <dbReference type="ARBA" id="ARBA00039938"/>
    </source>
</evidence>
<dbReference type="AlphaFoldDB" id="A0A9W5Y6V3"/>
<comment type="caution">
    <text evidence="7">The sequence shown here is derived from an EMBL/GenBank/DDBJ whole genome shotgun (WGS) entry which is preliminary data.</text>
</comment>
<dbReference type="PANTHER" id="PTHR33677">
    <property type="entry name" value="TRANSCRIPTIONAL REPRESSOR FRMR-RELATED"/>
    <property type="match status" value="1"/>
</dbReference>
<dbReference type="InterPro" id="IPR003735">
    <property type="entry name" value="Metal_Tscrpt_repr"/>
</dbReference>
<reference evidence="7" key="1">
    <citation type="journal article" date="2023" name="Int. J. Syst. Evol. Microbiol.">
        <title>&lt;i&gt;Clostridium folliculivorans&lt;/i&gt; sp. nov., isolated from soil samples of an organic paddy in Japan.</title>
        <authorList>
            <person name="Tazawa J."/>
            <person name="Kobayashi H."/>
            <person name="Tanizawa Y."/>
            <person name="Uchino A."/>
            <person name="Tanaka F."/>
            <person name="Urashima Y."/>
            <person name="Miura S."/>
            <person name="Sakamoto M."/>
            <person name="Ohkuma M."/>
            <person name="Tohno M."/>
        </authorList>
    </citation>
    <scope>NUCLEOTIDE SEQUENCE</scope>
    <source>
        <strain evidence="7">D1-1</strain>
    </source>
</reference>
<dbReference type="PANTHER" id="PTHR33677:SF4">
    <property type="entry name" value="COPPER-SENSING TRANSCRIPTIONAL REPRESSOR CSOR"/>
    <property type="match status" value="1"/>
</dbReference>
<keyword evidence="4" id="KW-0479">Metal-binding</keyword>
<dbReference type="RefSeq" id="WP_261854436.1">
    <property type="nucleotide sequence ID" value="NZ_BQXY01000013.1"/>
</dbReference>
<dbReference type="Gene3D" id="1.20.58.1000">
    <property type="entry name" value="Metal-sensitive repressor, helix protomer"/>
    <property type="match status" value="1"/>
</dbReference>
<dbReference type="EMBL" id="BQXY01000013">
    <property type="protein sequence ID" value="GKU27578.1"/>
    <property type="molecule type" value="Genomic_DNA"/>
</dbReference>
<organism evidence="7 8">
    <name type="scientific">Clostridium folliculivorans</name>
    <dbReference type="NCBI Taxonomy" id="2886038"/>
    <lineage>
        <taxon>Bacteria</taxon>
        <taxon>Bacillati</taxon>
        <taxon>Bacillota</taxon>
        <taxon>Clostridia</taxon>
        <taxon>Eubacteriales</taxon>
        <taxon>Clostridiaceae</taxon>
        <taxon>Clostridium</taxon>
    </lineage>
</organism>
<keyword evidence="3" id="KW-0963">Cytoplasm</keyword>
<dbReference type="Pfam" id="PF02583">
    <property type="entry name" value="Trns_repr_metal"/>
    <property type="match status" value="1"/>
</dbReference>
<dbReference type="GO" id="GO:0005737">
    <property type="term" value="C:cytoplasm"/>
    <property type="evidence" value="ECO:0007669"/>
    <property type="project" value="UniProtKB-SubCell"/>
</dbReference>
<comment type="subunit">
    <text evidence="2">Homodimer.</text>
</comment>
<protein>
    <recommendedName>
        <fullName evidence="5">Copper-sensing transcriptional repressor CsoR</fullName>
    </recommendedName>
    <alternativeName>
        <fullName evidence="6">Copper-sensitive operon repressor</fullName>
    </alternativeName>
</protein>
<name>A0A9W5Y6V3_9CLOT</name>
<keyword evidence="8" id="KW-1185">Reference proteome</keyword>
<evidence type="ECO:0000313" key="7">
    <source>
        <dbReference type="EMBL" id="GKU27578.1"/>
    </source>
</evidence>
<evidence type="ECO:0000256" key="4">
    <source>
        <dbReference type="ARBA" id="ARBA00022723"/>
    </source>
</evidence>
<proteinExistence type="predicted"/>
<dbReference type="GO" id="GO:0045892">
    <property type="term" value="P:negative regulation of DNA-templated transcription"/>
    <property type="evidence" value="ECO:0007669"/>
    <property type="project" value="UniProtKB-ARBA"/>
</dbReference>
<sequence>MELLEVAKGQIDGLIKIIEEEKYCVSVSNQTIDVQDLLKKANLLVLRQNIQHCVKDVVLNDRVEKKLDEIMDILEKFIEK</sequence>
<dbReference type="Proteomes" id="UP001057868">
    <property type="component" value="Unassembled WGS sequence"/>
</dbReference>
<evidence type="ECO:0000256" key="2">
    <source>
        <dbReference type="ARBA" id="ARBA00011738"/>
    </source>
</evidence>
<accession>A0A9W5Y6V3</accession>
<comment type="subcellular location">
    <subcellularLocation>
        <location evidence="1">Cytoplasm</location>
    </subcellularLocation>
</comment>